<name>A0ABP5EN39_9MICO</name>
<dbReference type="EMBL" id="BAAANO010000005">
    <property type="protein sequence ID" value="GAA2000954.1"/>
    <property type="molecule type" value="Genomic_DNA"/>
</dbReference>
<dbReference type="Proteomes" id="UP001500755">
    <property type="component" value="Unassembled WGS sequence"/>
</dbReference>
<evidence type="ECO:0000259" key="1">
    <source>
        <dbReference type="Pfam" id="PF00814"/>
    </source>
</evidence>
<reference evidence="3" key="1">
    <citation type="journal article" date="2019" name="Int. J. Syst. Evol. Microbiol.">
        <title>The Global Catalogue of Microorganisms (GCM) 10K type strain sequencing project: providing services to taxonomists for standard genome sequencing and annotation.</title>
        <authorList>
            <consortium name="The Broad Institute Genomics Platform"/>
            <consortium name="The Broad Institute Genome Sequencing Center for Infectious Disease"/>
            <person name="Wu L."/>
            <person name="Ma J."/>
        </authorList>
    </citation>
    <scope>NUCLEOTIDE SEQUENCE [LARGE SCALE GENOMIC DNA]</scope>
    <source>
        <strain evidence="3">JCM 14546</strain>
    </source>
</reference>
<gene>
    <name evidence="2" type="primary">tsaB</name>
    <name evidence="2" type="ORF">GCM10009755_06410</name>
</gene>
<dbReference type="InterPro" id="IPR043129">
    <property type="entry name" value="ATPase_NBD"/>
</dbReference>
<dbReference type="Gene3D" id="3.30.420.40">
    <property type="match status" value="2"/>
</dbReference>
<comment type="caution">
    <text evidence="2">The sequence shown here is derived from an EMBL/GenBank/DDBJ whole genome shotgun (WGS) entry which is preliminary data.</text>
</comment>
<dbReference type="InterPro" id="IPR000905">
    <property type="entry name" value="Gcp-like_dom"/>
</dbReference>
<evidence type="ECO:0000313" key="3">
    <source>
        <dbReference type="Proteomes" id="UP001500755"/>
    </source>
</evidence>
<feature type="domain" description="Gcp-like" evidence="1">
    <location>
        <begin position="33"/>
        <end position="155"/>
    </location>
</feature>
<dbReference type="SUPFAM" id="SSF53067">
    <property type="entry name" value="Actin-like ATPase domain"/>
    <property type="match status" value="2"/>
</dbReference>
<evidence type="ECO:0000313" key="2">
    <source>
        <dbReference type="EMBL" id="GAA2000954.1"/>
    </source>
</evidence>
<sequence length="249" mass="25315">MIVLALDSSAAASVALVERAADGTETVLASRTEFSARKHAEFLGPALRAVMDGTPAPEAVVAGVGPGPFTGLRAGIATAIGYAIGIDAPVYGVPSHEGLALRVYEEAGVPADTPLLVATDARRKEVYWTLFGASEGGLPRTVTGPEVSAPAVLAGASAGSGAEDGAPGTGRVDLSDPGLHRVGRGFALYPDVLGAPVDDAPEALEPGAEWLARVALRRLAAGEELLPPVPLYLREADAKPATPRTSVLK</sequence>
<keyword evidence="3" id="KW-1185">Reference proteome</keyword>
<dbReference type="InterPro" id="IPR022496">
    <property type="entry name" value="T6A_TsaB"/>
</dbReference>
<dbReference type="RefSeq" id="WP_344306905.1">
    <property type="nucleotide sequence ID" value="NZ_BAAANO010000005.1"/>
</dbReference>
<dbReference type="NCBIfam" id="TIGR03725">
    <property type="entry name" value="T6A_YeaZ"/>
    <property type="match status" value="1"/>
</dbReference>
<accession>A0ABP5EN39</accession>
<organism evidence="2 3">
    <name type="scientific">Brevibacterium samyangense</name>
    <dbReference type="NCBI Taxonomy" id="366888"/>
    <lineage>
        <taxon>Bacteria</taxon>
        <taxon>Bacillati</taxon>
        <taxon>Actinomycetota</taxon>
        <taxon>Actinomycetes</taxon>
        <taxon>Micrococcales</taxon>
        <taxon>Brevibacteriaceae</taxon>
        <taxon>Brevibacterium</taxon>
    </lineage>
</organism>
<proteinExistence type="predicted"/>
<protein>
    <submittedName>
        <fullName evidence="2">tRNA (Adenosine(37)-N6)-threonylcarbamoyltransferase complex dimerization subunit type 1 TsaB</fullName>
    </submittedName>
</protein>
<dbReference type="Pfam" id="PF00814">
    <property type="entry name" value="TsaD"/>
    <property type="match status" value="1"/>
</dbReference>